<evidence type="ECO:0000256" key="2">
    <source>
        <dbReference type="ARBA" id="ARBA00022946"/>
    </source>
</evidence>
<comment type="caution">
    <text evidence="4">The sequence shown here is derived from an EMBL/GenBank/DDBJ whole genome shotgun (WGS) entry which is preliminary data.</text>
</comment>
<dbReference type="PANTHER" id="PTHR21013:SF10">
    <property type="entry name" value="ATP SYNTHASE MITOCHONDRIAL F1 COMPLEX ASSEMBLY FACTOR 2"/>
    <property type="match status" value="1"/>
</dbReference>
<dbReference type="AlphaFoldDB" id="A0A8J7LPM2"/>
<dbReference type="Proteomes" id="UP000640583">
    <property type="component" value="Unassembled WGS sequence"/>
</dbReference>
<keyword evidence="3" id="KW-0143">Chaperone</keyword>
<proteinExistence type="inferred from homology"/>
<comment type="similarity">
    <text evidence="1">Belongs to the ATP12 family.</text>
</comment>
<dbReference type="EMBL" id="JADCKQ010000003">
    <property type="protein sequence ID" value="MBI1493007.1"/>
    <property type="molecule type" value="Genomic_DNA"/>
</dbReference>
<keyword evidence="2" id="KW-0809">Transit peptide</keyword>
<evidence type="ECO:0000256" key="3">
    <source>
        <dbReference type="ARBA" id="ARBA00023186"/>
    </source>
</evidence>
<dbReference type="InterPro" id="IPR011419">
    <property type="entry name" value="ATP12_ATP_synth-F1-assembly"/>
</dbReference>
<organism evidence="4 5">
    <name type="scientific">Halocynthiibacter styelae</name>
    <dbReference type="NCBI Taxonomy" id="2761955"/>
    <lineage>
        <taxon>Bacteria</taxon>
        <taxon>Pseudomonadati</taxon>
        <taxon>Pseudomonadota</taxon>
        <taxon>Alphaproteobacteria</taxon>
        <taxon>Rhodobacterales</taxon>
        <taxon>Paracoccaceae</taxon>
        <taxon>Halocynthiibacter</taxon>
    </lineage>
</organism>
<evidence type="ECO:0000313" key="5">
    <source>
        <dbReference type="Proteomes" id="UP000640583"/>
    </source>
</evidence>
<dbReference type="Pfam" id="PF07542">
    <property type="entry name" value="ATP12"/>
    <property type="match status" value="1"/>
</dbReference>
<dbReference type="Gene3D" id="1.10.3580.10">
    <property type="entry name" value="ATP12 ATPase"/>
    <property type="match status" value="1"/>
</dbReference>
<accession>A0A8J7LPM2</accession>
<dbReference type="Gene3D" id="3.30.2180.10">
    <property type="entry name" value="ATP12-like"/>
    <property type="match status" value="1"/>
</dbReference>
<sequence>MSDWKAKRFWKDTTVEACDNGFRVLLDGRPVKTPAKTSFAVPTRALAEKIATEWQAQEDEVRPDTMPFTRMANSAIDKVTPQHSAVAEMLAEYGGTDLICYRADGPQELIDLQAQAWDPLLIWAKDVLNATLTPVEGVMFASQPEDSLARLEAQVKALEPFQLAAFHDLVALSGSLIIAFALIHAHDTGDNLWDMSRIDETWQISQWGEDEENEQMVGVKRQSFMDAAAFYALL</sequence>
<protein>
    <submittedName>
        <fullName evidence="4">ATPase</fullName>
    </submittedName>
</protein>
<evidence type="ECO:0000313" key="4">
    <source>
        <dbReference type="EMBL" id="MBI1493007.1"/>
    </source>
</evidence>
<keyword evidence="5" id="KW-1185">Reference proteome</keyword>
<evidence type="ECO:0000256" key="1">
    <source>
        <dbReference type="ARBA" id="ARBA00008231"/>
    </source>
</evidence>
<dbReference type="InterPro" id="IPR042272">
    <property type="entry name" value="ATP12_ATP_synth-F1-assembly_N"/>
</dbReference>
<gene>
    <name evidence="4" type="ORF">H1D41_05095</name>
</gene>
<dbReference type="GO" id="GO:0043461">
    <property type="term" value="P:proton-transporting ATP synthase complex assembly"/>
    <property type="evidence" value="ECO:0007669"/>
    <property type="project" value="InterPro"/>
</dbReference>
<dbReference type="PANTHER" id="PTHR21013">
    <property type="entry name" value="ATP SYNTHASE MITOCHONDRIAL F1 COMPLEX ASSEMBLY FACTOR 2/ATP12 PROTEIN, MITOCHONDRIAL PRECURSOR"/>
    <property type="match status" value="1"/>
</dbReference>
<dbReference type="SUPFAM" id="SSF160909">
    <property type="entry name" value="ATP12-like"/>
    <property type="match status" value="1"/>
</dbReference>
<reference evidence="4" key="1">
    <citation type="submission" date="2020-10" db="EMBL/GenBank/DDBJ databases">
        <title>Paenihalocynthiibacter styelae gen. nov., sp. nov., isolated from stalked sea squirt Styela clava.</title>
        <authorList>
            <person name="Kim Y.-O."/>
            <person name="Yoon J.-H."/>
        </authorList>
    </citation>
    <scope>NUCLEOTIDE SEQUENCE</scope>
    <source>
        <strain evidence="4">MYP1-1</strain>
    </source>
</reference>
<dbReference type="RefSeq" id="WP_228847874.1">
    <property type="nucleotide sequence ID" value="NZ_JADCKQ010000003.1"/>
</dbReference>
<dbReference type="InterPro" id="IPR023335">
    <property type="entry name" value="ATP12_ortho_dom_sf"/>
</dbReference>
<name>A0A8J7LPM2_9RHOB</name>